<comment type="similarity">
    <text evidence="3 11">Belongs to the TrpB family.</text>
</comment>
<comment type="caution">
    <text evidence="13">The sequence shown here is derived from an EMBL/GenBank/DDBJ whole genome shotgun (WGS) entry which is preliminary data.</text>
</comment>
<feature type="domain" description="Tryptophan synthase beta chain-like PALP" evidence="12">
    <location>
        <begin position="56"/>
        <end position="377"/>
    </location>
</feature>
<feature type="modified residue" description="N6-(pyridoxal phosphate)lysine" evidence="11">
    <location>
        <position position="90"/>
    </location>
</feature>
<proteinExistence type="inferred from homology"/>
<dbReference type="GO" id="GO:0004834">
    <property type="term" value="F:tryptophan synthase activity"/>
    <property type="evidence" value="ECO:0007669"/>
    <property type="project" value="UniProtKB-EC"/>
</dbReference>
<dbReference type="InterPro" id="IPR023026">
    <property type="entry name" value="Trp_synth_beta/beta-like"/>
</dbReference>
<comment type="cofactor">
    <cofactor evidence="1 11">
        <name>pyridoxal 5'-phosphate</name>
        <dbReference type="ChEBI" id="CHEBI:597326"/>
    </cofactor>
</comment>
<dbReference type="NCBIfam" id="TIGR00263">
    <property type="entry name" value="trpB"/>
    <property type="match status" value="1"/>
</dbReference>
<dbReference type="PROSITE" id="PS00168">
    <property type="entry name" value="TRP_SYNTHASE_BETA"/>
    <property type="match status" value="1"/>
</dbReference>
<evidence type="ECO:0000256" key="9">
    <source>
        <dbReference type="ARBA" id="ARBA00023239"/>
    </source>
</evidence>
<dbReference type="GeneID" id="95375499"/>
<evidence type="ECO:0000256" key="7">
    <source>
        <dbReference type="ARBA" id="ARBA00022898"/>
    </source>
</evidence>
<dbReference type="PIRSF" id="PIRSF001413">
    <property type="entry name" value="Trp_syn_beta"/>
    <property type="match status" value="1"/>
</dbReference>
<dbReference type="PANTHER" id="PTHR48077:SF3">
    <property type="entry name" value="TRYPTOPHAN SYNTHASE"/>
    <property type="match status" value="1"/>
</dbReference>
<evidence type="ECO:0000256" key="6">
    <source>
        <dbReference type="ARBA" id="ARBA00022822"/>
    </source>
</evidence>
<evidence type="ECO:0000313" key="13">
    <source>
        <dbReference type="EMBL" id="MCY9594431.1"/>
    </source>
</evidence>
<keyword evidence="6 11" id="KW-0822">Tryptophan biosynthesis</keyword>
<evidence type="ECO:0000256" key="5">
    <source>
        <dbReference type="ARBA" id="ARBA00022605"/>
    </source>
</evidence>
<keyword evidence="7 11" id="KW-0663">Pyridoxal phosphate</keyword>
<dbReference type="InterPro" id="IPR036052">
    <property type="entry name" value="TrpB-like_PALP_sf"/>
</dbReference>
<dbReference type="HAMAP" id="MF_00133">
    <property type="entry name" value="Trp_synth_beta"/>
    <property type="match status" value="1"/>
</dbReference>
<comment type="catalytic activity">
    <reaction evidence="10 11">
        <text>(1S,2R)-1-C-(indol-3-yl)glycerol 3-phosphate + L-serine = D-glyceraldehyde 3-phosphate + L-tryptophan + H2O</text>
        <dbReference type="Rhea" id="RHEA:10532"/>
        <dbReference type="ChEBI" id="CHEBI:15377"/>
        <dbReference type="ChEBI" id="CHEBI:33384"/>
        <dbReference type="ChEBI" id="CHEBI:57912"/>
        <dbReference type="ChEBI" id="CHEBI:58866"/>
        <dbReference type="ChEBI" id="CHEBI:59776"/>
        <dbReference type="EC" id="4.2.1.20"/>
    </reaction>
</comment>
<evidence type="ECO:0000256" key="1">
    <source>
        <dbReference type="ARBA" id="ARBA00001933"/>
    </source>
</evidence>
<comment type="function">
    <text evidence="11">The beta subunit is responsible for the synthesis of L-tryptophan from indole and L-serine.</text>
</comment>
<organism evidence="13 14">
    <name type="scientific">Paenibacillus chitinolyticus</name>
    <dbReference type="NCBI Taxonomy" id="79263"/>
    <lineage>
        <taxon>Bacteria</taxon>
        <taxon>Bacillati</taxon>
        <taxon>Bacillota</taxon>
        <taxon>Bacilli</taxon>
        <taxon>Bacillales</taxon>
        <taxon>Paenibacillaceae</taxon>
        <taxon>Paenibacillus</taxon>
    </lineage>
</organism>
<dbReference type="InterPro" id="IPR001926">
    <property type="entry name" value="TrpB-like_PALP"/>
</dbReference>
<dbReference type="InterPro" id="IPR006654">
    <property type="entry name" value="Trp_synth_beta"/>
</dbReference>
<gene>
    <name evidence="11 13" type="primary">trpB</name>
    <name evidence="13" type="ORF">M5X16_01380</name>
</gene>
<dbReference type="CDD" id="cd06446">
    <property type="entry name" value="Trp-synth_B"/>
    <property type="match status" value="1"/>
</dbReference>
<keyword evidence="5 11" id="KW-0028">Amino-acid biosynthesis</keyword>
<reference evidence="13 14" key="1">
    <citation type="submission" date="2022-05" db="EMBL/GenBank/DDBJ databases">
        <title>Genome Sequencing of Bee-Associated Microbes.</title>
        <authorList>
            <person name="Dunlap C."/>
        </authorList>
    </citation>
    <scope>NUCLEOTIDE SEQUENCE [LARGE SCALE GENOMIC DNA]</scope>
    <source>
        <strain evidence="13 14">NRRL B-23120</strain>
    </source>
</reference>
<comment type="pathway">
    <text evidence="2 11">Amino-acid biosynthesis; L-tryptophan biosynthesis; L-tryptophan from chorismate: step 5/5.</text>
</comment>
<evidence type="ECO:0000256" key="10">
    <source>
        <dbReference type="ARBA" id="ARBA00049047"/>
    </source>
</evidence>
<keyword evidence="8 11" id="KW-0057">Aromatic amino acid biosynthesis</keyword>
<sequence>MAAVPDEHGRFGRFGGKYVPETLMNALIELEEAYRKYSQDPEFVKEVETLLHDYSGRPTRLYHAQRLSEKLGGAKIYLKREDLNHTGAHKINNTIGQALLAKRMGKKKVIAETGAGQHGVATATVAALLGLECKVFMGEEDMKRQQLNVFRMRLLGTEVVPVMSGTRTLKDACNETLRYWVSNVHDTYYILGSVTGPHPYPMIVRDFQRVIGDETRSQILELEGRLPDAVIACVGGGSNAMGMFYPFVGDEGVRLIATEAAGRGVDTEEHAATMTKGSPGVFQGSLSYVLQDEFGQVIPAHSISAGLDYPGVGPEHAYLKDLKRAEYLPITDAEALDALQLLCKTEGIIPALESAHAVAQAIKTAPTMSPEELLIICLSGRGDKDVEAIMGYLGGADHESH</sequence>
<evidence type="ECO:0000256" key="11">
    <source>
        <dbReference type="HAMAP-Rule" id="MF_00133"/>
    </source>
</evidence>
<protein>
    <recommendedName>
        <fullName evidence="11">Tryptophan synthase beta chain</fullName>
        <ecNumber evidence="11">4.2.1.20</ecNumber>
    </recommendedName>
</protein>
<evidence type="ECO:0000259" key="12">
    <source>
        <dbReference type="Pfam" id="PF00291"/>
    </source>
</evidence>
<dbReference type="SUPFAM" id="SSF53686">
    <property type="entry name" value="Tryptophan synthase beta subunit-like PLP-dependent enzymes"/>
    <property type="match status" value="1"/>
</dbReference>
<dbReference type="Proteomes" id="UP001527202">
    <property type="component" value="Unassembled WGS sequence"/>
</dbReference>
<dbReference type="Gene3D" id="3.40.50.1100">
    <property type="match status" value="2"/>
</dbReference>
<evidence type="ECO:0000256" key="4">
    <source>
        <dbReference type="ARBA" id="ARBA00011270"/>
    </source>
</evidence>
<dbReference type="RefSeq" id="WP_174446793.1">
    <property type="nucleotide sequence ID" value="NZ_CP026520.1"/>
</dbReference>
<name>A0ABT4F7R1_9BACL</name>
<dbReference type="EMBL" id="JAMDMJ010000001">
    <property type="protein sequence ID" value="MCY9594431.1"/>
    <property type="molecule type" value="Genomic_DNA"/>
</dbReference>
<dbReference type="Pfam" id="PF00291">
    <property type="entry name" value="PALP"/>
    <property type="match status" value="1"/>
</dbReference>
<evidence type="ECO:0000256" key="8">
    <source>
        <dbReference type="ARBA" id="ARBA00023141"/>
    </source>
</evidence>
<keyword evidence="14" id="KW-1185">Reference proteome</keyword>
<evidence type="ECO:0000313" key="14">
    <source>
        <dbReference type="Proteomes" id="UP001527202"/>
    </source>
</evidence>
<dbReference type="InterPro" id="IPR006653">
    <property type="entry name" value="Trp_synth_b_CS"/>
</dbReference>
<evidence type="ECO:0000256" key="2">
    <source>
        <dbReference type="ARBA" id="ARBA00004733"/>
    </source>
</evidence>
<dbReference type="PANTHER" id="PTHR48077">
    <property type="entry name" value="TRYPTOPHAN SYNTHASE-RELATED"/>
    <property type="match status" value="1"/>
</dbReference>
<comment type="subunit">
    <text evidence="4 11">Tetramer of two alpha and two beta chains.</text>
</comment>
<dbReference type="EC" id="4.2.1.20" evidence="11"/>
<keyword evidence="9 11" id="KW-0456">Lyase</keyword>
<accession>A0ABT4F7R1</accession>
<evidence type="ECO:0000256" key="3">
    <source>
        <dbReference type="ARBA" id="ARBA00009982"/>
    </source>
</evidence>